<dbReference type="InterPro" id="IPR018490">
    <property type="entry name" value="cNMP-bd_dom_sf"/>
</dbReference>
<keyword evidence="3" id="KW-0472">Membrane</keyword>
<dbReference type="GO" id="GO:0016020">
    <property type="term" value="C:membrane"/>
    <property type="evidence" value="ECO:0007669"/>
    <property type="project" value="UniProtKB-SubCell"/>
</dbReference>
<dbReference type="SUPFAM" id="SSF51206">
    <property type="entry name" value="cAMP-binding domain-like"/>
    <property type="match status" value="1"/>
</dbReference>
<dbReference type="InterPro" id="IPR000595">
    <property type="entry name" value="cNMP-bd_dom"/>
</dbReference>
<comment type="caution">
    <text evidence="5">The sequence shown here is derived from an EMBL/GenBank/DDBJ whole genome shotgun (WGS) entry which is preliminary data.</text>
</comment>
<organism evidence="5 6">
    <name type="scientific">Rhynchospora pubera</name>
    <dbReference type="NCBI Taxonomy" id="906938"/>
    <lineage>
        <taxon>Eukaryota</taxon>
        <taxon>Viridiplantae</taxon>
        <taxon>Streptophyta</taxon>
        <taxon>Embryophyta</taxon>
        <taxon>Tracheophyta</taxon>
        <taxon>Spermatophyta</taxon>
        <taxon>Magnoliopsida</taxon>
        <taxon>Liliopsida</taxon>
        <taxon>Poales</taxon>
        <taxon>Cyperaceae</taxon>
        <taxon>Cyperoideae</taxon>
        <taxon>Rhynchosporeae</taxon>
        <taxon>Rhynchospora</taxon>
    </lineage>
</organism>
<evidence type="ECO:0000313" key="6">
    <source>
        <dbReference type="Proteomes" id="UP001140206"/>
    </source>
</evidence>
<feature type="transmembrane region" description="Helical" evidence="3">
    <location>
        <begin position="310"/>
        <end position="328"/>
    </location>
</feature>
<evidence type="ECO:0000256" key="3">
    <source>
        <dbReference type="SAM" id="Phobius"/>
    </source>
</evidence>
<protein>
    <submittedName>
        <fullName evidence="5">Cyclic nucleotide-gated channel 6</fullName>
    </submittedName>
</protein>
<proteinExistence type="predicted"/>
<dbReference type="Proteomes" id="UP001140206">
    <property type="component" value="Chromosome 5"/>
</dbReference>
<evidence type="ECO:0000313" key="5">
    <source>
        <dbReference type="EMBL" id="KAJ4754973.1"/>
    </source>
</evidence>
<dbReference type="Gene3D" id="2.60.120.10">
    <property type="entry name" value="Jelly Rolls"/>
    <property type="match status" value="1"/>
</dbReference>
<gene>
    <name evidence="5" type="ORF">LUZ62_089378</name>
</gene>
<name>A0AAV8CLM6_9POAL</name>
<evidence type="ECO:0000256" key="1">
    <source>
        <dbReference type="ARBA" id="ARBA00023286"/>
    </source>
</evidence>
<accession>A0AAV8CLM6</accession>
<dbReference type="PROSITE" id="PS50042">
    <property type="entry name" value="CNMP_BINDING_3"/>
    <property type="match status" value="1"/>
</dbReference>
<dbReference type="SUPFAM" id="SSF81324">
    <property type="entry name" value="Voltage-gated potassium channels"/>
    <property type="match status" value="1"/>
</dbReference>
<keyword evidence="6" id="KW-1185">Reference proteome</keyword>
<feature type="transmembrane region" description="Helical" evidence="3">
    <location>
        <begin position="83"/>
        <end position="104"/>
    </location>
</feature>
<keyword evidence="3" id="KW-0812">Transmembrane</keyword>
<dbReference type="EMBL" id="JAMFTS010000005">
    <property type="protein sequence ID" value="KAJ4754973.1"/>
    <property type="molecule type" value="Genomic_DNA"/>
</dbReference>
<reference evidence="5" key="1">
    <citation type="submission" date="2022-08" db="EMBL/GenBank/DDBJ databases">
        <authorList>
            <person name="Marques A."/>
        </authorList>
    </citation>
    <scope>NUCLEOTIDE SEQUENCE</scope>
    <source>
        <strain evidence="5">RhyPub2mFocal</strain>
        <tissue evidence="5">Leaves</tissue>
    </source>
</reference>
<dbReference type="CDD" id="cd00038">
    <property type="entry name" value="CAP_ED"/>
    <property type="match status" value="1"/>
</dbReference>
<dbReference type="PANTHER" id="PTHR45651">
    <property type="entry name" value="CYCLIC NUCLEOTIDE-GATED ION CHANNEL 15-RELATED-RELATED"/>
    <property type="match status" value="1"/>
</dbReference>
<dbReference type="PANTHER" id="PTHR45651:SF24">
    <property type="entry name" value="OS08G0254600 PROTEIN"/>
    <property type="match status" value="1"/>
</dbReference>
<dbReference type="AlphaFoldDB" id="A0AAV8CLM6"/>
<evidence type="ECO:0000256" key="2">
    <source>
        <dbReference type="ARBA" id="ARBA00023303"/>
    </source>
</evidence>
<dbReference type="SMART" id="SM00100">
    <property type="entry name" value="cNMP"/>
    <property type="match status" value="1"/>
</dbReference>
<dbReference type="GO" id="GO:0034220">
    <property type="term" value="P:monoatomic ion transmembrane transport"/>
    <property type="evidence" value="ECO:0007669"/>
    <property type="project" value="UniProtKB-KW"/>
</dbReference>
<keyword evidence="1" id="KW-1071">Ligand-gated ion channel</keyword>
<evidence type="ECO:0000259" key="4">
    <source>
        <dbReference type="PROSITE" id="PS50042"/>
    </source>
</evidence>
<keyword evidence="3" id="KW-1133">Transmembrane helix</keyword>
<dbReference type="InterPro" id="IPR014710">
    <property type="entry name" value="RmlC-like_jellyroll"/>
</dbReference>
<keyword evidence="2" id="KW-0407">Ion channel</keyword>
<dbReference type="Gene3D" id="1.10.287.630">
    <property type="entry name" value="Helix hairpin bin"/>
    <property type="match status" value="1"/>
</dbReference>
<keyword evidence="1" id="KW-0813">Transport</keyword>
<sequence>MEQDGNIQDKFKGAEQRKAVRFMSPEREKDKKLEKSVNRMLLSLSKPIINNPSQVPSSPKDPTNCLKLILDPGGYILLTWNRAFLMSCFIALCIDPLFFFLPFVDNTYPYLCIRTDQHLACVLTILRCMVDMVYLINIIIKFHTAYVDPISEVLGKGELITDPRLIVNRYLRKGFLIDLLGALPFPQVMVVGAVYYLLAMERQATCWQSQCLADVASQNNQTCNFQYLECRNTGSQDSQNWANNTSVFVNCNAATKGISFNFGIFLIALQYGLTTTSLSEKYFYSLWWGFQELSTYGNPVVTSSFIGENLFAIGFTLLSIFLFAQLIGSMNIYMKSISINIEAWRTRQRDTEEWMRRQGLPEDLQQRVSRYLQYKWISTQGVDEESILKDLPADLHRAIQHQLCLDLVRRVPYFSEMDHQLLDAICECMVPFLRTENTYIIKEDEPVREMLLIIRGMVESSPSNGGNNDFYNSIILKPGDFCGEELLTWALLPQNEIIYPSSTRTIRTLTEVEAFALKAEDLKIVSTRYRRLHSKKLQHKFRFYSHSWRTWAARCIQTAWRRRVSKRACATESSRWETFFSLVNEHVTGNEVTGNQESGERQPISKIASIFRRSQQERPEEPDFSGEF</sequence>
<feature type="domain" description="Cyclic nucleotide-binding" evidence="4">
    <location>
        <begin position="413"/>
        <end position="523"/>
    </location>
</feature>
<feature type="transmembrane region" description="Helical" evidence="3">
    <location>
        <begin position="175"/>
        <end position="198"/>
    </location>
</feature>
<keyword evidence="1" id="KW-0406">Ion transport</keyword>